<sequence>MENQADRRLIGRPGDAQKSHWKVEVVKNIWSLNGNSTWKTHHHLQLRLITPPCGSAPPISVKSAFLPSQSSFKAPWNPPFFS</sequence>
<comment type="caution">
    <text evidence="1">The sequence shown here is derived from an EMBL/GenBank/DDBJ whole genome shotgun (WGS) entry which is preliminary data.</text>
</comment>
<dbReference type="Proteomes" id="UP001469553">
    <property type="component" value="Unassembled WGS sequence"/>
</dbReference>
<protein>
    <submittedName>
        <fullName evidence="1">Uncharacterized protein</fullName>
    </submittedName>
</protein>
<name>A0ABV0ZZ18_9TELE</name>
<accession>A0ABV0ZZ18</accession>
<reference evidence="1 2" key="1">
    <citation type="submission" date="2021-06" db="EMBL/GenBank/DDBJ databases">
        <authorList>
            <person name="Palmer J.M."/>
        </authorList>
    </citation>
    <scope>NUCLEOTIDE SEQUENCE [LARGE SCALE GENOMIC DNA]</scope>
    <source>
        <strain evidence="1 2">AS_MEX2019</strain>
        <tissue evidence="1">Muscle</tissue>
    </source>
</reference>
<evidence type="ECO:0000313" key="2">
    <source>
        <dbReference type="Proteomes" id="UP001469553"/>
    </source>
</evidence>
<keyword evidence="2" id="KW-1185">Reference proteome</keyword>
<evidence type="ECO:0000313" key="1">
    <source>
        <dbReference type="EMBL" id="MEQ2311488.1"/>
    </source>
</evidence>
<gene>
    <name evidence="1" type="ORF">AMECASPLE_020582</name>
</gene>
<dbReference type="EMBL" id="JAHRIP010076961">
    <property type="protein sequence ID" value="MEQ2311488.1"/>
    <property type="molecule type" value="Genomic_DNA"/>
</dbReference>
<organism evidence="1 2">
    <name type="scientific">Ameca splendens</name>
    <dbReference type="NCBI Taxonomy" id="208324"/>
    <lineage>
        <taxon>Eukaryota</taxon>
        <taxon>Metazoa</taxon>
        <taxon>Chordata</taxon>
        <taxon>Craniata</taxon>
        <taxon>Vertebrata</taxon>
        <taxon>Euteleostomi</taxon>
        <taxon>Actinopterygii</taxon>
        <taxon>Neopterygii</taxon>
        <taxon>Teleostei</taxon>
        <taxon>Neoteleostei</taxon>
        <taxon>Acanthomorphata</taxon>
        <taxon>Ovalentaria</taxon>
        <taxon>Atherinomorphae</taxon>
        <taxon>Cyprinodontiformes</taxon>
        <taxon>Goodeidae</taxon>
        <taxon>Ameca</taxon>
    </lineage>
</organism>
<proteinExistence type="predicted"/>